<keyword evidence="1" id="KW-0812">Transmembrane</keyword>
<keyword evidence="1" id="KW-1133">Transmembrane helix</keyword>
<dbReference type="EMBL" id="BONJ01000009">
    <property type="protein sequence ID" value="GIG14173.1"/>
    <property type="molecule type" value="Genomic_DNA"/>
</dbReference>
<reference evidence="2" key="1">
    <citation type="submission" date="2021-01" db="EMBL/GenBank/DDBJ databases">
        <title>Whole genome shotgun sequence of Catellatospora methionotrophica NBRC 14553.</title>
        <authorList>
            <person name="Komaki H."/>
            <person name="Tamura T."/>
        </authorList>
    </citation>
    <scope>NUCLEOTIDE SEQUENCE</scope>
    <source>
        <strain evidence="2">NBRC 14553</strain>
    </source>
</reference>
<feature type="transmembrane region" description="Helical" evidence="1">
    <location>
        <begin position="12"/>
        <end position="36"/>
    </location>
</feature>
<dbReference type="AlphaFoldDB" id="A0A8J3L9N1"/>
<gene>
    <name evidence="2" type="ORF">Cme02nite_25050</name>
</gene>
<comment type="caution">
    <text evidence="2">The sequence shown here is derived from an EMBL/GenBank/DDBJ whole genome shotgun (WGS) entry which is preliminary data.</text>
</comment>
<dbReference type="Proteomes" id="UP000660339">
    <property type="component" value="Unassembled WGS sequence"/>
</dbReference>
<accession>A0A8J3L9N1</accession>
<keyword evidence="3" id="KW-1185">Reference proteome</keyword>
<evidence type="ECO:0000313" key="3">
    <source>
        <dbReference type="Proteomes" id="UP000660339"/>
    </source>
</evidence>
<evidence type="ECO:0000256" key="1">
    <source>
        <dbReference type="SAM" id="Phobius"/>
    </source>
</evidence>
<keyword evidence="1" id="KW-0472">Membrane</keyword>
<dbReference type="RefSeq" id="WP_166381178.1">
    <property type="nucleotide sequence ID" value="NZ_BAAATT010000001.1"/>
</dbReference>
<protein>
    <submittedName>
        <fullName evidence="2">Uncharacterized protein</fullName>
    </submittedName>
</protein>
<evidence type="ECO:0000313" key="2">
    <source>
        <dbReference type="EMBL" id="GIG14173.1"/>
    </source>
</evidence>
<proteinExistence type="predicted"/>
<organism evidence="2 3">
    <name type="scientific">Catellatospora methionotrophica</name>
    <dbReference type="NCBI Taxonomy" id="121620"/>
    <lineage>
        <taxon>Bacteria</taxon>
        <taxon>Bacillati</taxon>
        <taxon>Actinomycetota</taxon>
        <taxon>Actinomycetes</taxon>
        <taxon>Micromonosporales</taxon>
        <taxon>Micromonosporaceae</taxon>
        <taxon>Catellatospora</taxon>
    </lineage>
</organism>
<name>A0A8J3L9N1_9ACTN</name>
<sequence length="60" mass="6580">MRAALLKLSDKHAYLLIIGFTVAGGAAAVGWTFLVVRAVRRRRERSATKEDDRALSSIGH</sequence>